<dbReference type="GO" id="GO:0004601">
    <property type="term" value="F:peroxidase activity"/>
    <property type="evidence" value="ECO:0007669"/>
    <property type="project" value="UniProtKB-KW"/>
</dbReference>
<sequence length="301" mass="33176">MAPLSSVVLQPQLPLQPNSSTKHHFTSTVIGNLMMKLTAVLAASTSALASARPQYGAATPDPHAWMPASTNDFRGPCPMLNTLANHGFLPRDGRNFTQENVVKGLKDGLNFNGSLGALMWQQAIIANPEPNATFFTLEQLNVHNVLEHDASLTRTDAAFGNNHVFNETVYNTSRKWWTDETVTPEMLANSKIFRQLESRATNPNYTFTASTEEFSLGEVSAPIIAFGSLEDGTVNRTLMEYFFENERLPFELGWTQKTDEITLMKITTTTDIIRNATSLLTGGETAQDSPHGKRDLHGGIF</sequence>
<keyword evidence="5" id="KW-0560">Oxidoreductase</keyword>
<keyword evidence="4" id="KW-0479">Metal-binding</keyword>
<feature type="compositionally biased region" description="Basic and acidic residues" evidence="8">
    <location>
        <begin position="290"/>
        <end position="301"/>
    </location>
</feature>
<dbReference type="GO" id="GO:0046872">
    <property type="term" value="F:metal ion binding"/>
    <property type="evidence" value="ECO:0007669"/>
    <property type="project" value="UniProtKB-KW"/>
</dbReference>
<dbReference type="Pfam" id="PF01328">
    <property type="entry name" value="Peroxidase_2"/>
    <property type="match status" value="1"/>
</dbReference>
<comment type="cofactor">
    <cofactor evidence="1">
        <name>heme b</name>
        <dbReference type="ChEBI" id="CHEBI:60344"/>
    </cofactor>
</comment>
<evidence type="ECO:0000313" key="11">
    <source>
        <dbReference type="Proteomes" id="UP000596902"/>
    </source>
</evidence>
<dbReference type="InterPro" id="IPR036851">
    <property type="entry name" value="Chloroperoxidase-like_sf"/>
</dbReference>
<dbReference type="PROSITE" id="PS51405">
    <property type="entry name" value="HEME_HALOPEROXIDASE"/>
    <property type="match status" value="1"/>
</dbReference>
<reference evidence="10" key="2">
    <citation type="submission" date="2020-08" db="EMBL/GenBank/DDBJ databases">
        <title>Draft Genome Sequence of Cumin Blight Pathogen Alternaria burnsii.</title>
        <authorList>
            <person name="Feng Z."/>
        </authorList>
    </citation>
    <scope>NUCLEOTIDE SEQUENCE</scope>
    <source>
        <strain evidence="10">CBS107.38</strain>
    </source>
</reference>
<evidence type="ECO:0000256" key="8">
    <source>
        <dbReference type="SAM" id="MobiDB-lite"/>
    </source>
</evidence>
<protein>
    <recommendedName>
        <fullName evidence="9">Heme haloperoxidase family profile domain-containing protein</fullName>
    </recommendedName>
</protein>
<evidence type="ECO:0000313" key="10">
    <source>
        <dbReference type="EMBL" id="KAF7670719.1"/>
    </source>
</evidence>
<feature type="region of interest" description="Disordered" evidence="8">
    <location>
        <begin position="282"/>
        <end position="301"/>
    </location>
</feature>
<dbReference type="Proteomes" id="UP000596902">
    <property type="component" value="Unassembled WGS sequence"/>
</dbReference>
<keyword evidence="3" id="KW-0349">Heme</keyword>
<evidence type="ECO:0000256" key="5">
    <source>
        <dbReference type="ARBA" id="ARBA00023002"/>
    </source>
</evidence>
<dbReference type="RefSeq" id="XP_038781113.1">
    <property type="nucleotide sequence ID" value="XM_038936217.1"/>
</dbReference>
<evidence type="ECO:0000256" key="7">
    <source>
        <dbReference type="ARBA" id="ARBA00025795"/>
    </source>
</evidence>
<feature type="domain" description="Heme haloperoxidase family profile" evidence="9">
    <location>
        <begin position="61"/>
        <end position="274"/>
    </location>
</feature>
<comment type="caution">
    <text evidence="10">The sequence shown here is derived from an EMBL/GenBank/DDBJ whole genome shotgun (WGS) entry which is preliminary data.</text>
</comment>
<evidence type="ECO:0000256" key="1">
    <source>
        <dbReference type="ARBA" id="ARBA00001970"/>
    </source>
</evidence>
<dbReference type="Gene3D" id="1.10.489.10">
    <property type="entry name" value="Chloroperoxidase-like"/>
    <property type="match status" value="1"/>
</dbReference>
<proteinExistence type="inferred from homology"/>
<evidence type="ECO:0000256" key="6">
    <source>
        <dbReference type="ARBA" id="ARBA00023004"/>
    </source>
</evidence>
<evidence type="ECO:0000256" key="3">
    <source>
        <dbReference type="ARBA" id="ARBA00022617"/>
    </source>
</evidence>
<name>A0A8H7AUF5_9PLEO</name>
<evidence type="ECO:0000256" key="2">
    <source>
        <dbReference type="ARBA" id="ARBA00022559"/>
    </source>
</evidence>
<dbReference type="AlphaFoldDB" id="A0A8H7AUF5"/>
<dbReference type="OrthoDB" id="407298at2759"/>
<evidence type="ECO:0000259" key="9">
    <source>
        <dbReference type="PROSITE" id="PS51405"/>
    </source>
</evidence>
<dbReference type="EMBL" id="JAAABM010000029">
    <property type="protein sequence ID" value="KAF7670719.1"/>
    <property type="molecule type" value="Genomic_DNA"/>
</dbReference>
<evidence type="ECO:0000256" key="4">
    <source>
        <dbReference type="ARBA" id="ARBA00022723"/>
    </source>
</evidence>
<keyword evidence="6" id="KW-0408">Iron</keyword>
<dbReference type="PANTHER" id="PTHR33577">
    <property type="entry name" value="STERIGMATOCYSTIN BIOSYNTHESIS PEROXIDASE STCC-RELATED"/>
    <property type="match status" value="1"/>
</dbReference>
<accession>A0A8H7AUF5</accession>
<dbReference type="SUPFAM" id="SSF47571">
    <property type="entry name" value="Cloroperoxidase"/>
    <property type="match status" value="1"/>
</dbReference>
<gene>
    <name evidence="10" type="ORF">GT037_011170</name>
</gene>
<comment type="similarity">
    <text evidence="7">Belongs to the chloroperoxidase family.</text>
</comment>
<dbReference type="InterPro" id="IPR000028">
    <property type="entry name" value="Chloroperoxidase"/>
</dbReference>
<dbReference type="PANTHER" id="PTHR33577:SF7">
    <property type="entry name" value="HEME HALOPEROXIDASE FAMILY PROFILE DOMAIN-CONTAINING PROTEIN"/>
    <property type="match status" value="1"/>
</dbReference>
<organism evidence="10 11">
    <name type="scientific">Alternaria burnsii</name>
    <dbReference type="NCBI Taxonomy" id="1187904"/>
    <lineage>
        <taxon>Eukaryota</taxon>
        <taxon>Fungi</taxon>
        <taxon>Dikarya</taxon>
        <taxon>Ascomycota</taxon>
        <taxon>Pezizomycotina</taxon>
        <taxon>Dothideomycetes</taxon>
        <taxon>Pleosporomycetidae</taxon>
        <taxon>Pleosporales</taxon>
        <taxon>Pleosporineae</taxon>
        <taxon>Pleosporaceae</taxon>
        <taxon>Alternaria</taxon>
        <taxon>Alternaria sect. Alternaria</taxon>
    </lineage>
</organism>
<reference evidence="10" key="1">
    <citation type="submission" date="2020-01" db="EMBL/GenBank/DDBJ databases">
        <authorList>
            <person name="Feng Z.H.Z."/>
        </authorList>
    </citation>
    <scope>NUCLEOTIDE SEQUENCE</scope>
    <source>
        <strain evidence="10">CBS107.38</strain>
    </source>
</reference>
<keyword evidence="11" id="KW-1185">Reference proteome</keyword>
<keyword evidence="2" id="KW-0575">Peroxidase</keyword>
<dbReference type="GeneID" id="62209395"/>